<dbReference type="AlphaFoldDB" id="X1JDL7"/>
<reference evidence="1" key="1">
    <citation type="journal article" date="2014" name="Front. Microbiol.">
        <title>High frequency of phylogenetically diverse reductive dehalogenase-homologous genes in deep subseafloor sedimentary metagenomes.</title>
        <authorList>
            <person name="Kawai M."/>
            <person name="Futagami T."/>
            <person name="Toyoda A."/>
            <person name="Takaki Y."/>
            <person name="Nishi S."/>
            <person name="Hori S."/>
            <person name="Arai W."/>
            <person name="Tsubouchi T."/>
            <person name="Morono Y."/>
            <person name="Uchiyama I."/>
            <person name="Ito T."/>
            <person name="Fujiyama A."/>
            <person name="Inagaki F."/>
            <person name="Takami H."/>
        </authorList>
    </citation>
    <scope>NUCLEOTIDE SEQUENCE</scope>
    <source>
        <strain evidence="1">Expedition CK06-06</strain>
    </source>
</reference>
<comment type="caution">
    <text evidence="1">The sequence shown here is derived from an EMBL/GenBank/DDBJ whole genome shotgun (WGS) entry which is preliminary data.</text>
</comment>
<protein>
    <submittedName>
        <fullName evidence="1">Uncharacterized protein</fullName>
    </submittedName>
</protein>
<evidence type="ECO:0000313" key="1">
    <source>
        <dbReference type="EMBL" id="GAH92806.1"/>
    </source>
</evidence>
<gene>
    <name evidence="1" type="ORF">S03H2_72738</name>
</gene>
<feature type="non-terminal residue" evidence="1">
    <location>
        <position position="1"/>
    </location>
</feature>
<accession>X1JDL7</accession>
<dbReference type="EMBL" id="BARU01049377">
    <property type="protein sequence ID" value="GAH92806.1"/>
    <property type="molecule type" value="Genomic_DNA"/>
</dbReference>
<name>X1JDL7_9ZZZZ</name>
<sequence length="41" mass="4715">FALYYIRVDFLQPLCYLTDFTVAYLTVVYFGYRGYMGGSAG</sequence>
<proteinExistence type="predicted"/>
<organism evidence="1">
    <name type="scientific">marine sediment metagenome</name>
    <dbReference type="NCBI Taxonomy" id="412755"/>
    <lineage>
        <taxon>unclassified sequences</taxon>
        <taxon>metagenomes</taxon>
        <taxon>ecological metagenomes</taxon>
    </lineage>
</organism>